<dbReference type="SUPFAM" id="SSF56300">
    <property type="entry name" value="Metallo-dependent phosphatases"/>
    <property type="match status" value="1"/>
</dbReference>
<dbReference type="PANTHER" id="PTHR11124">
    <property type="entry name" value="VACUOLAR SORTING PROTEIN VPS29"/>
    <property type="match status" value="1"/>
</dbReference>
<evidence type="ECO:0000256" key="2">
    <source>
        <dbReference type="RuleBase" id="RU362039"/>
    </source>
</evidence>
<dbReference type="EMBL" id="CZAY01000004">
    <property type="protein sequence ID" value="CUP20061.1"/>
    <property type="molecule type" value="Genomic_DNA"/>
</dbReference>
<evidence type="ECO:0000259" key="3">
    <source>
        <dbReference type="Pfam" id="PF12850"/>
    </source>
</evidence>
<protein>
    <recommendedName>
        <fullName evidence="2">Phosphoesterase</fullName>
        <ecNumber evidence="2">3.1.4.-</ecNumber>
    </recommendedName>
</protein>
<dbReference type="GO" id="GO:0046872">
    <property type="term" value="F:metal ion binding"/>
    <property type="evidence" value="ECO:0007669"/>
    <property type="project" value="UniProtKB-KW"/>
</dbReference>
<reference evidence="5 7" key="2">
    <citation type="submission" date="2018-08" db="EMBL/GenBank/DDBJ databases">
        <title>A genome reference for cultivated species of the human gut microbiota.</title>
        <authorList>
            <person name="Zou Y."/>
            <person name="Xue W."/>
            <person name="Luo G."/>
        </authorList>
    </citation>
    <scope>NUCLEOTIDE SEQUENCE [LARGE SCALE GENOMIC DNA]</scope>
    <source>
        <strain evidence="5 7">OM02-16</strain>
    </source>
</reference>
<dbReference type="GO" id="GO:0016787">
    <property type="term" value="F:hydrolase activity"/>
    <property type="evidence" value="ECO:0007669"/>
    <property type="project" value="UniProtKB-UniRule"/>
</dbReference>
<keyword evidence="2" id="KW-0479">Metal-binding</keyword>
<dbReference type="NCBIfam" id="TIGR00040">
    <property type="entry name" value="yfcE"/>
    <property type="match status" value="1"/>
</dbReference>
<dbReference type="Gene3D" id="3.60.21.10">
    <property type="match status" value="1"/>
</dbReference>
<comment type="cofactor">
    <cofactor evidence="2">
        <name>a divalent metal cation</name>
        <dbReference type="ChEBI" id="CHEBI:60240"/>
    </cofactor>
</comment>
<dbReference type="EMBL" id="QSVN01000004">
    <property type="protein sequence ID" value="RGO33533.1"/>
    <property type="molecule type" value="Genomic_DNA"/>
</dbReference>
<gene>
    <name evidence="5" type="ORF">DXB16_06120</name>
    <name evidence="4" type="ORF">ERS852526_00645</name>
</gene>
<dbReference type="InterPro" id="IPR000979">
    <property type="entry name" value="Phosphodiesterase_MJ0936/Vps29"/>
</dbReference>
<sequence length="161" mass="18458">MKILIISDTHGAHRNFDRVIEKEQPLDMLIHLGDVEGDEDYIPAVADCPVHMVRGNNDFFSGLPGEEEFMIGGYHIFITHGHGYYVSMGEERLKQEARGRGADIAMYGHTHRPFYEKEKDLITLNPGSLCYPRQQGRKPSYMLMQIDDNGKMEITQEYLNP</sequence>
<dbReference type="CDD" id="cd00841">
    <property type="entry name" value="MPP_YfcE"/>
    <property type="match status" value="1"/>
</dbReference>
<dbReference type="InterPro" id="IPR041802">
    <property type="entry name" value="MPP_YfcE"/>
</dbReference>
<dbReference type="Proteomes" id="UP000095485">
    <property type="component" value="Unassembled WGS sequence"/>
</dbReference>
<comment type="similarity">
    <text evidence="1 2">Belongs to the metallophosphoesterase superfamily. YfcE family.</text>
</comment>
<dbReference type="OrthoDB" id="9800565at2"/>
<dbReference type="RefSeq" id="WP_028086436.1">
    <property type="nucleotide sequence ID" value="NZ_CABMEZ010000004.1"/>
</dbReference>
<dbReference type="Pfam" id="PF12850">
    <property type="entry name" value="Metallophos_2"/>
    <property type="match status" value="1"/>
</dbReference>
<reference evidence="4 6" key="1">
    <citation type="submission" date="2015-09" db="EMBL/GenBank/DDBJ databases">
        <authorList>
            <consortium name="Pathogen Informatics"/>
        </authorList>
    </citation>
    <scope>NUCLEOTIDE SEQUENCE [LARGE SCALE GENOMIC DNA]</scope>
    <source>
        <strain evidence="4 6">2789STDY5834914</strain>
    </source>
</reference>
<dbReference type="InterPro" id="IPR029052">
    <property type="entry name" value="Metallo-depent_PP-like"/>
</dbReference>
<evidence type="ECO:0000313" key="7">
    <source>
        <dbReference type="Proteomes" id="UP000261285"/>
    </source>
</evidence>
<feature type="domain" description="Calcineurin-like phosphoesterase" evidence="3">
    <location>
        <begin position="1"/>
        <end position="148"/>
    </location>
</feature>
<evidence type="ECO:0000313" key="5">
    <source>
        <dbReference type="EMBL" id="RGO33533.1"/>
    </source>
</evidence>
<organism evidence="4 6">
    <name type="scientific">Dorea longicatena</name>
    <dbReference type="NCBI Taxonomy" id="88431"/>
    <lineage>
        <taxon>Bacteria</taxon>
        <taxon>Bacillati</taxon>
        <taxon>Bacillota</taxon>
        <taxon>Clostridia</taxon>
        <taxon>Lachnospirales</taxon>
        <taxon>Lachnospiraceae</taxon>
        <taxon>Dorea</taxon>
    </lineage>
</organism>
<dbReference type="AlphaFoldDB" id="A0A174LAW8"/>
<dbReference type="Proteomes" id="UP000261285">
    <property type="component" value="Unassembled WGS sequence"/>
</dbReference>
<dbReference type="STRING" id="88431.ERS852423_00719"/>
<evidence type="ECO:0000313" key="4">
    <source>
        <dbReference type="EMBL" id="CUP20061.1"/>
    </source>
</evidence>
<proteinExistence type="inferred from homology"/>
<accession>A0A174LAW8</accession>
<dbReference type="GeneID" id="96227948"/>
<name>A0A174LAW8_9FIRM</name>
<dbReference type="EC" id="3.1.4.-" evidence="2"/>
<evidence type="ECO:0000313" key="6">
    <source>
        <dbReference type="Proteomes" id="UP000095485"/>
    </source>
</evidence>
<dbReference type="InterPro" id="IPR024654">
    <property type="entry name" value="Calcineurin-like_PHP_lpxH"/>
</dbReference>
<keyword evidence="4" id="KW-0378">Hydrolase</keyword>
<evidence type="ECO:0000256" key="1">
    <source>
        <dbReference type="ARBA" id="ARBA00008950"/>
    </source>
</evidence>